<organism evidence="3 4">
    <name type="scientific">Solanum tuberosum</name>
    <name type="common">Potato</name>
    <dbReference type="NCBI Taxonomy" id="4113"/>
    <lineage>
        <taxon>Eukaryota</taxon>
        <taxon>Viridiplantae</taxon>
        <taxon>Streptophyta</taxon>
        <taxon>Embryophyta</taxon>
        <taxon>Tracheophyta</taxon>
        <taxon>Spermatophyta</taxon>
        <taxon>Magnoliopsida</taxon>
        <taxon>eudicotyledons</taxon>
        <taxon>Gunneridae</taxon>
        <taxon>Pentapetalae</taxon>
        <taxon>asterids</taxon>
        <taxon>lamiids</taxon>
        <taxon>Solanales</taxon>
        <taxon>Solanaceae</taxon>
        <taxon>Solanoideae</taxon>
        <taxon>Solaneae</taxon>
        <taxon>Solanum</taxon>
    </lineage>
</organism>
<evidence type="ECO:0000256" key="1">
    <source>
        <dbReference type="SAM" id="Coils"/>
    </source>
</evidence>
<dbReference type="EMBL" id="JAIVGD010000013">
    <property type="protein sequence ID" value="KAH0761375.1"/>
    <property type="molecule type" value="Genomic_DNA"/>
</dbReference>
<name>A0ABQ7VBB5_SOLTU</name>
<reference evidence="3 4" key="1">
    <citation type="journal article" date="2021" name="bioRxiv">
        <title>Chromosome-scale and haplotype-resolved genome assembly of a tetraploid potato cultivar.</title>
        <authorList>
            <person name="Sun H."/>
            <person name="Jiao W.-B."/>
            <person name="Krause K."/>
            <person name="Campoy J.A."/>
            <person name="Goel M."/>
            <person name="Folz-Donahue K."/>
            <person name="Kukat C."/>
            <person name="Huettel B."/>
            <person name="Schneeberger K."/>
        </authorList>
    </citation>
    <scope>NUCLEOTIDE SEQUENCE [LARGE SCALE GENOMIC DNA]</scope>
    <source>
        <strain evidence="3">SolTubOtavaFocal</strain>
        <tissue evidence="3">Leaves</tissue>
    </source>
</reference>
<protein>
    <recommendedName>
        <fullName evidence="2">Endonuclease/exonuclease/phosphatase domain-containing protein</fullName>
    </recommendedName>
</protein>
<evidence type="ECO:0000259" key="2">
    <source>
        <dbReference type="Pfam" id="PF03372"/>
    </source>
</evidence>
<accession>A0ABQ7VBB5</accession>
<sequence length="230" mass="26770">MANAVANCSSKIRFKHQQIQKEILITTVYARCTTLDRLELWEDLEEQSCNANAPWLVGGDFNVIMDSSEKLGGIPVTQNETVDFAQCINSCALTELKFTRSKYTWWNGRIEEDCIFKRLDRVFGNTEFIQHFLVSEVQHLIREGSDHAPLQLRRSGKEIRGSPFYIVNEKMKALKKALTKWSKETHGNIFLKMSTMEDIVKVKEVQFEINNLERNKKELVNAEEEIRKFY</sequence>
<evidence type="ECO:0000313" key="4">
    <source>
        <dbReference type="Proteomes" id="UP000826656"/>
    </source>
</evidence>
<dbReference type="Pfam" id="PF03372">
    <property type="entry name" value="Exo_endo_phos"/>
    <property type="match status" value="1"/>
</dbReference>
<proteinExistence type="predicted"/>
<dbReference type="Gene3D" id="3.60.10.10">
    <property type="entry name" value="Endonuclease/exonuclease/phosphatase"/>
    <property type="match status" value="1"/>
</dbReference>
<dbReference type="PANTHER" id="PTHR33710:SF79">
    <property type="entry name" value="OS06G0205337 PROTEIN"/>
    <property type="match status" value="1"/>
</dbReference>
<evidence type="ECO:0000313" key="3">
    <source>
        <dbReference type="EMBL" id="KAH0761375.1"/>
    </source>
</evidence>
<keyword evidence="4" id="KW-1185">Reference proteome</keyword>
<dbReference type="InterPro" id="IPR036691">
    <property type="entry name" value="Endo/exonu/phosph_ase_sf"/>
</dbReference>
<gene>
    <name evidence="3" type="ORF">KY290_017448</name>
</gene>
<feature type="domain" description="Endonuclease/exonuclease/phosphatase" evidence="2">
    <location>
        <begin position="29"/>
        <end position="147"/>
    </location>
</feature>
<dbReference type="SUPFAM" id="SSF56219">
    <property type="entry name" value="DNase I-like"/>
    <property type="match status" value="1"/>
</dbReference>
<feature type="coiled-coil region" evidence="1">
    <location>
        <begin position="202"/>
        <end position="229"/>
    </location>
</feature>
<dbReference type="Proteomes" id="UP000826656">
    <property type="component" value="Unassembled WGS sequence"/>
</dbReference>
<dbReference type="InterPro" id="IPR005135">
    <property type="entry name" value="Endo/exonuclease/phosphatase"/>
</dbReference>
<dbReference type="PANTHER" id="PTHR33710">
    <property type="entry name" value="BNAC02G09200D PROTEIN"/>
    <property type="match status" value="1"/>
</dbReference>
<comment type="caution">
    <text evidence="3">The sequence shown here is derived from an EMBL/GenBank/DDBJ whole genome shotgun (WGS) entry which is preliminary data.</text>
</comment>
<keyword evidence="1" id="KW-0175">Coiled coil</keyword>